<dbReference type="InterPro" id="IPR011050">
    <property type="entry name" value="Pectin_lyase_fold/virulence"/>
</dbReference>
<keyword evidence="5" id="KW-1185">Reference proteome</keyword>
<dbReference type="NCBIfam" id="TIGR04183">
    <property type="entry name" value="Por_Secre_tail"/>
    <property type="match status" value="1"/>
</dbReference>
<comment type="caution">
    <text evidence="4">The sequence shown here is derived from an EMBL/GenBank/DDBJ whole genome shotgun (WGS) entry which is preliminary data.</text>
</comment>
<dbReference type="Proteomes" id="UP000239068">
    <property type="component" value="Unassembled WGS sequence"/>
</dbReference>
<evidence type="ECO:0000313" key="5">
    <source>
        <dbReference type="Proteomes" id="UP000239068"/>
    </source>
</evidence>
<evidence type="ECO:0000259" key="3">
    <source>
        <dbReference type="Pfam" id="PF18962"/>
    </source>
</evidence>
<dbReference type="InterPro" id="IPR006626">
    <property type="entry name" value="PbH1"/>
</dbReference>
<evidence type="ECO:0000313" key="4">
    <source>
        <dbReference type="EMBL" id="PQJ76321.1"/>
    </source>
</evidence>
<evidence type="ECO:0000256" key="1">
    <source>
        <dbReference type="ARBA" id="ARBA00022729"/>
    </source>
</evidence>
<dbReference type="SMART" id="SM00710">
    <property type="entry name" value="PbH1"/>
    <property type="match status" value="5"/>
</dbReference>
<proteinExistence type="predicted"/>
<sequence length="837" mass="90650">MKTRLFLMLLFVSSFVFSQNWTQVGVAQFSTNSALNGEIAFKNSGVPYVLYEDPTVSKVFVMTFNGTNWLDVGSGAISNENYNNLAIKINPVTNQPWVALKAQANGAASNIDVFSFNGTNWVSEGSNVGGSFYTYGIQLQFSTTGTPRVVGVISSGGSDRRPQFYSKSGSNWTFINGEEGLNARVDFNDFESYTLADSNGRVRRYNIGSAANATHTNSSVDYREVTSAFGTDYYAANNVTNNTIEVGKFNTSMTQPSGVTNNTNSIIKFSESKTDNQFYLMYSDNSDNLVFQKYKKTDSWSVLPSIGVATNTTDFFVKMEMNSTDGNMYVLYKDGGKMSVKKFTVEQPLNLPIIYVDANASGTGDGSSWANAYTDINNALADVYTNTTEIWVAAGTYSPGSEREDSFDFNIDDLSIYGGFDGTETTISERDIKGNPTILSGDVNGNDAVVDFATTAGSSRIDNNHQVVKISADNVTIDGFKIEDGDAVQATKGFTQGAAILINPTALNPKIQNCEINNNVTYSGGAIAVRFEVSTTLSIVNCIFNNNVSRYGSGLYMLIMANVSIDLNITNSLFINNSSKNYYSTSDGYTGSAAWIRANTAGANLTTTITNCTFANNNDIGTISGVAERGPLALGRRVDGSTTHNATINNSIFYNNTGTNGSTTIAINKGHVSLPNLTTVNNSISEDSFSNLTYLTNTSSVDPLLTSSFELQASSPAIDTGDNTKIPTGITTDLFGNQRIFNTTVDMGAFEFGSVPLSTENISLLSETTIYPNPVSNNLTIKSKENILKIEVYNLLGKKLIEKENSSFINLSNLKPNMYLVRIFSANSSISKRIIKN</sequence>
<dbReference type="AlphaFoldDB" id="A0A2S7WG90"/>
<dbReference type="Pfam" id="PF18962">
    <property type="entry name" value="Por_Secre_tail"/>
    <property type="match status" value="1"/>
</dbReference>
<organism evidence="4 5">
    <name type="scientific">Polaribacter glomeratus</name>
    <dbReference type="NCBI Taxonomy" id="102"/>
    <lineage>
        <taxon>Bacteria</taxon>
        <taxon>Pseudomonadati</taxon>
        <taxon>Bacteroidota</taxon>
        <taxon>Flavobacteriia</taxon>
        <taxon>Flavobacteriales</taxon>
        <taxon>Flavobacteriaceae</taxon>
    </lineage>
</organism>
<name>A0A2S7WG90_9FLAO</name>
<protein>
    <recommendedName>
        <fullName evidence="3">Secretion system C-terminal sorting domain-containing protein</fullName>
    </recommendedName>
</protein>
<dbReference type="SUPFAM" id="SSF51126">
    <property type="entry name" value="Pectin lyase-like"/>
    <property type="match status" value="1"/>
</dbReference>
<keyword evidence="1 2" id="KW-0732">Signal</keyword>
<dbReference type="InterPro" id="IPR059226">
    <property type="entry name" value="Choice_anch_Q_dom"/>
</dbReference>
<feature type="signal peptide" evidence="2">
    <location>
        <begin position="1"/>
        <end position="18"/>
    </location>
</feature>
<accession>A0A2S7WG90</accession>
<reference evidence="4 5" key="1">
    <citation type="submission" date="2016-12" db="EMBL/GenBank/DDBJ databases">
        <title>Trade-off between light-utilization and light-protection in marine flavobacteria.</title>
        <authorList>
            <person name="Kumagai Y."/>
            <person name="Yoshizawa S."/>
            <person name="Kogure K."/>
            <person name="Iwasaki W."/>
        </authorList>
    </citation>
    <scope>NUCLEOTIDE SEQUENCE [LARGE SCALE GENOMIC DNA]</scope>
    <source>
        <strain evidence="4 5">ATCC 43844</strain>
    </source>
</reference>
<dbReference type="OrthoDB" id="8901262at2"/>
<gene>
    <name evidence="4" type="ORF">BTO16_10390</name>
</gene>
<evidence type="ECO:0000256" key="2">
    <source>
        <dbReference type="SAM" id="SignalP"/>
    </source>
</evidence>
<feature type="chain" id="PRO_5015435793" description="Secretion system C-terminal sorting domain-containing protein" evidence="2">
    <location>
        <begin position="19"/>
        <end position="837"/>
    </location>
</feature>
<dbReference type="EMBL" id="MSCM01000002">
    <property type="protein sequence ID" value="PQJ76321.1"/>
    <property type="molecule type" value="Genomic_DNA"/>
</dbReference>
<feature type="domain" description="Secretion system C-terminal sorting" evidence="3">
    <location>
        <begin position="770"/>
        <end position="835"/>
    </location>
</feature>
<dbReference type="NCBIfam" id="NF041518">
    <property type="entry name" value="choice_anch_Q"/>
    <property type="match status" value="1"/>
</dbReference>
<dbReference type="InterPro" id="IPR026444">
    <property type="entry name" value="Secre_tail"/>
</dbReference>
<dbReference type="RefSeq" id="WP_105021627.1">
    <property type="nucleotide sequence ID" value="NZ_MSCM01000002.1"/>
</dbReference>